<dbReference type="OrthoDB" id="883248at2"/>
<evidence type="ECO:0000313" key="2">
    <source>
        <dbReference type="EMBL" id="KIO52035.1"/>
    </source>
</evidence>
<organism evidence="2 4">
    <name type="scientific">Flavobacterium hibernum</name>
    <dbReference type="NCBI Taxonomy" id="37752"/>
    <lineage>
        <taxon>Bacteria</taxon>
        <taxon>Pseudomonadati</taxon>
        <taxon>Bacteroidota</taxon>
        <taxon>Flavobacteriia</taxon>
        <taxon>Flavobacteriales</taxon>
        <taxon>Flavobacteriaceae</taxon>
        <taxon>Flavobacterium</taxon>
    </lineage>
</organism>
<dbReference type="RefSeq" id="WP_041518306.1">
    <property type="nucleotide sequence ID" value="NZ_JPRK01000011.1"/>
</dbReference>
<proteinExistence type="predicted"/>
<dbReference type="EMBL" id="JPRK01000011">
    <property type="protein sequence ID" value="KIO52035.1"/>
    <property type="molecule type" value="Genomic_DNA"/>
</dbReference>
<keyword evidence="5" id="KW-1185">Reference proteome</keyword>
<comment type="caution">
    <text evidence="2">The sequence shown here is derived from an EMBL/GenBank/DDBJ whole genome shotgun (WGS) entry which is preliminary data.</text>
</comment>
<dbReference type="Proteomes" id="UP000032061">
    <property type="component" value="Unassembled WGS sequence"/>
</dbReference>
<dbReference type="EMBL" id="MUGX01000004">
    <property type="protein sequence ID" value="OXA91130.1"/>
    <property type="molecule type" value="Genomic_DNA"/>
</dbReference>
<name>A0A0D0EKL0_9FLAO</name>
<reference evidence="2 4" key="1">
    <citation type="submission" date="2015-01" db="EMBL/GenBank/DDBJ databases">
        <title>Genome of Flavobacterium hibernum DSM 12611.</title>
        <authorList>
            <person name="Stropko S.J."/>
            <person name="Pipes S.E."/>
            <person name="Newman J.D."/>
        </authorList>
    </citation>
    <scope>NUCLEOTIDE SEQUENCE [LARGE SCALE GENOMIC DNA]</scope>
    <source>
        <strain evidence="2 4">DSM 12611</strain>
    </source>
</reference>
<dbReference type="Proteomes" id="UP000198302">
    <property type="component" value="Unassembled WGS sequence"/>
</dbReference>
<protein>
    <recommendedName>
        <fullName evidence="6">Outer membrane protein beta-barrel domain-containing protein</fullName>
    </recommendedName>
</protein>
<keyword evidence="1" id="KW-0732">Signal</keyword>
<accession>A0A0D0EKL0</accession>
<feature type="chain" id="PRO_5002209318" description="Outer membrane protein beta-barrel domain-containing protein" evidence="1">
    <location>
        <begin position="21"/>
        <end position="180"/>
    </location>
</feature>
<gene>
    <name evidence="3" type="ORF">B0A73_01670</name>
    <name evidence="2" type="ORF">IW18_12940</name>
</gene>
<evidence type="ECO:0000313" key="4">
    <source>
        <dbReference type="Proteomes" id="UP000032061"/>
    </source>
</evidence>
<evidence type="ECO:0000313" key="5">
    <source>
        <dbReference type="Proteomes" id="UP000198302"/>
    </source>
</evidence>
<evidence type="ECO:0000256" key="1">
    <source>
        <dbReference type="SAM" id="SignalP"/>
    </source>
</evidence>
<evidence type="ECO:0008006" key="6">
    <source>
        <dbReference type="Google" id="ProtNLM"/>
    </source>
</evidence>
<dbReference type="AlphaFoldDB" id="A0A0D0EKL0"/>
<feature type="signal peptide" evidence="1">
    <location>
        <begin position="1"/>
        <end position="20"/>
    </location>
</feature>
<sequence>MKKNYLFLLLSVLFINAVDAQDSAPTTVEKNQFKLNLFVPGFVYEHGFDAKNTLHSEARLGLGFSANSNSSNFAIFPNIDEQFRHYYNLEKRANKGKRTARNSGNFLALNANYNFESISTNVDYREAVPSFTVAALWGLQRTYKGRFNLEFNAGPGVNFDKYDTEFVAVVNFSIGWVIGK</sequence>
<evidence type="ECO:0000313" key="3">
    <source>
        <dbReference type="EMBL" id="OXA91130.1"/>
    </source>
</evidence>
<reference evidence="3 5" key="2">
    <citation type="submission" date="2016-11" db="EMBL/GenBank/DDBJ databases">
        <title>Whole genomes of Flavobacteriaceae.</title>
        <authorList>
            <person name="Stine C."/>
            <person name="Li C."/>
            <person name="Tadesse D."/>
        </authorList>
    </citation>
    <scope>NUCLEOTIDE SEQUENCE [LARGE SCALE GENOMIC DNA]</scope>
    <source>
        <strain evidence="3 5">ATCC 51468</strain>
    </source>
</reference>